<dbReference type="InterPro" id="IPR011008">
    <property type="entry name" value="Dimeric_a/b-barrel"/>
</dbReference>
<dbReference type="InterPro" id="IPR005545">
    <property type="entry name" value="YCII"/>
</dbReference>
<dbReference type="Pfam" id="PF03795">
    <property type="entry name" value="YCII"/>
    <property type="match status" value="1"/>
</dbReference>
<dbReference type="Gene3D" id="3.30.70.1060">
    <property type="entry name" value="Dimeric alpha+beta barrel"/>
    <property type="match status" value="1"/>
</dbReference>
<protein>
    <recommendedName>
        <fullName evidence="2">YCII-related domain-containing protein</fullName>
    </recommendedName>
</protein>
<feature type="domain" description="YCII-related" evidence="2">
    <location>
        <begin position="1"/>
        <end position="90"/>
    </location>
</feature>
<organism evidence="3 4">
    <name type="scientific">Corynebacterium accolens</name>
    <dbReference type="NCBI Taxonomy" id="38284"/>
    <lineage>
        <taxon>Bacteria</taxon>
        <taxon>Bacillati</taxon>
        <taxon>Actinomycetota</taxon>
        <taxon>Actinomycetes</taxon>
        <taxon>Mycobacteriales</taxon>
        <taxon>Corynebacteriaceae</taxon>
        <taxon>Corynebacterium</taxon>
    </lineage>
</organism>
<evidence type="ECO:0000313" key="3">
    <source>
        <dbReference type="EMBL" id="PCC82026.1"/>
    </source>
</evidence>
<comment type="similarity">
    <text evidence="1">Belongs to the YciI family.</text>
</comment>
<evidence type="ECO:0000259" key="2">
    <source>
        <dbReference type="Pfam" id="PF03795"/>
    </source>
</evidence>
<gene>
    <name evidence="3" type="ORF">COM45_09935</name>
</gene>
<evidence type="ECO:0000256" key="1">
    <source>
        <dbReference type="ARBA" id="ARBA00007689"/>
    </source>
</evidence>
<dbReference type="SUPFAM" id="SSF54909">
    <property type="entry name" value="Dimeric alpha+beta barrel"/>
    <property type="match status" value="1"/>
</dbReference>
<comment type="caution">
    <text evidence="3">The sequence shown here is derived from an EMBL/GenBank/DDBJ whole genome shotgun (WGS) entry which is preliminary data.</text>
</comment>
<sequence length="97" mass="10714">MKYFAVSYEYNPQNPAIAENRPAHREFIGDLNEKGKILGSGPFTDSKGGALIVLQFADEATEVAEAIKIMDQDPFFVCGAVTARAFREWNPVINSFA</sequence>
<dbReference type="Proteomes" id="UP000218690">
    <property type="component" value="Unassembled WGS sequence"/>
</dbReference>
<dbReference type="PANTHER" id="PTHR37828:SF1">
    <property type="entry name" value="YCII-RELATED DOMAIN-CONTAINING PROTEIN"/>
    <property type="match status" value="1"/>
</dbReference>
<proteinExistence type="inferred from homology"/>
<dbReference type="EMBL" id="NWBP01000033">
    <property type="protein sequence ID" value="PCC82026.1"/>
    <property type="molecule type" value="Genomic_DNA"/>
</dbReference>
<accession>A0A2A4AII9</accession>
<dbReference type="AlphaFoldDB" id="A0A2A4AII9"/>
<reference evidence="3 4" key="1">
    <citation type="submission" date="2017-09" db="EMBL/GenBank/DDBJ databases">
        <title>Draft Genome Sequence of Corynebacterium accolens AH4003.</title>
        <authorList>
            <person name="Chen Y."/>
            <person name="Oosthuysen W.F."/>
            <person name="Kelley S."/>
            <person name="Horswill A."/>
        </authorList>
    </citation>
    <scope>NUCLEOTIDE SEQUENCE [LARGE SCALE GENOMIC DNA]</scope>
    <source>
        <strain evidence="3 4">AH4003</strain>
    </source>
</reference>
<evidence type="ECO:0000313" key="4">
    <source>
        <dbReference type="Proteomes" id="UP000218690"/>
    </source>
</evidence>
<name>A0A2A4AII9_9CORY</name>
<dbReference type="PANTHER" id="PTHR37828">
    <property type="entry name" value="GSR2449 PROTEIN"/>
    <property type="match status" value="1"/>
</dbReference>